<evidence type="ECO:0000313" key="9">
    <source>
        <dbReference type="Proteomes" id="UP000558488"/>
    </source>
</evidence>
<feature type="transmembrane region" description="Helical" evidence="7">
    <location>
        <begin position="97"/>
        <end position="118"/>
    </location>
</feature>
<organism evidence="8 9">
    <name type="scientific">Pipistrellus kuhlii</name>
    <name type="common">Kuhl's pipistrelle</name>
    <dbReference type="NCBI Taxonomy" id="59472"/>
    <lineage>
        <taxon>Eukaryota</taxon>
        <taxon>Metazoa</taxon>
        <taxon>Chordata</taxon>
        <taxon>Craniata</taxon>
        <taxon>Vertebrata</taxon>
        <taxon>Euteleostomi</taxon>
        <taxon>Mammalia</taxon>
        <taxon>Eutheria</taxon>
        <taxon>Laurasiatheria</taxon>
        <taxon>Chiroptera</taxon>
        <taxon>Yangochiroptera</taxon>
        <taxon>Vespertilionidae</taxon>
        <taxon>Pipistrellus</taxon>
    </lineage>
</organism>
<comment type="caution">
    <text evidence="8">The sequence shown here is derived from an EMBL/GenBank/DDBJ whole genome shotgun (WGS) entry which is preliminary data.</text>
</comment>
<keyword evidence="9" id="KW-1185">Reference proteome</keyword>
<evidence type="ECO:0000256" key="7">
    <source>
        <dbReference type="SAM" id="Phobius"/>
    </source>
</evidence>
<evidence type="ECO:0000256" key="5">
    <source>
        <dbReference type="ARBA" id="ARBA00023136"/>
    </source>
</evidence>
<dbReference type="GO" id="GO:0007166">
    <property type="term" value="P:cell surface receptor signaling pathway"/>
    <property type="evidence" value="ECO:0007669"/>
    <property type="project" value="TreeGrafter"/>
</dbReference>
<sequence>MTLAGPTANSVFVMATHNRYTVILGSMSQIPVTPLNQPQVQQIPGNSPGLETRPSLQPGRRSLKEGKVLGAIQILSGLIHISLGIIMGTIMRGPYTAFSFYGGYPFWGGIMFIITGSLSVESEKLPRFPCLLKISLGLNIASAICSMVGILLLITDMVISSLNKYKDPYHYSVAFGVSTSAVMFIFSLLECCIACVSAHFGCKLICYSRNKGTVVFQTVYVTHPVADPEPVTYPVADLEPVVDLEPVNSSPSYSSED</sequence>
<dbReference type="InterPro" id="IPR030417">
    <property type="entry name" value="MS4A"/>
</dbReference>
<dbReference type="AlphaFoldDB" id="A0A7J7X0J0"/>
<feature type="transmembrane region" description="Helical" evidence="7">
    <location>
        <begin position="68"/>
        <end position="91"/>
    </location>
</feature>
<proteinExistence type="inferred from homology"/>
<evidence type="ECO:0000256" key="6">
    <source>
        <dbReference type="SAM" id="MobiDB-lite"/>
    </source>
</evidence>
<keyword evidence="3 7" id="KW-0812">Transmembrane</keyword>
<dbReference type="OrthoDB" id="10071849at2759"/>
<evidence type="ECO:0008006" key="10">
    <source>
        <dbReference type="Google" id="ProtNLM"/>
    </source>
</evidence>
<dbReference type="InterPro" id="IPR007237">
    <property type="entry name" value="CD20-like"/>
</dbReference>
<dbReference type="EMBL" id="JACAGB010000009">
    <property type="protein sequence ID" value="KAF6343205.1"/>
    <property type="molecule type" value="Genomic_DNA"/>
</dbReference>
<keyword evidence="5 7" id="KW-0472">Membrane</keyword>
<feature type="transmembrane region" description="Helical" evidence="7">
    <location>
        <begin position="130"/>
        <end position="154"/>
    </location>
</feature>
<evidence type="ECO:0000256" key="4">
    <source>
        <dbReference type="ARBA" id="ARBA00022989"/>
    </source>
</evidence>
<feature type="transmembrane region" description="Helical" evidence="7">
    <location>
        <begin position="174"/>
        <end position="201"/>
    </location>
</feature>
<reference evidence="8 9" key="1">
    <citation type="journal article" date="2020" name="Nature">
        <title>Six reference-quality genomes reveal evolution of bat adaptations.</title>
        <authorList>
            <person name="Jebb D."/>
            <person name="Huang Z."/>
            <person name="Pippel M."/>
            <person name="Hughes G.M."/>
            <person name="Lavrichenko K."/>
            <person name="Devanna P."/>
            <person name="Winkler S."/>
            <person name="Jermiin L.S."/>
            <person name="Skirmuntt E.C."/>
            <person name="Katzourakis A."/>
            <person name="Burkitt-Gray L."/>
            <person name="Ray D.A."/>
            <person name="Sullivan K.A.M."/>
            <person name="Roscito J.G."/>
            <person name="Kirilenko B.M."/>
            <person name="Davalos L.M."/>
            <person name="Corthals A.P."/>
            <person name="Power M.L."/>
            <person name="Jones G."/>
            <person name="Ransome R.D."/>
            <person name="Dechmann D.K.N."/>
            <person name="Locatelli A.G."/>
            <person name="Puechmaille S.J."/>
            <person name="Fedrigo O."/>
            <person name="Jarvis E.D."/>
            <person name="Hiller M."/>
            <person name="Vernes S.C."/>
            <person name="Myers E.W."/>
            <person name="Teeling E.C."/>
        </authorList>
    </citation>
    <scope>NUCLEOTIDE SEQUENCE [LARGE SCALE GENOMIC DNA]</scope>
    <source>
        <strain evidence="8">MPipKuh1</strain>
        <tissue evidence="8">Flight muscle</tissue>
    </source>
</reference>
<protein>
    <recommendedName>
        <fullName evidence="10">Membrane spanning 4-domains A8</fullName>
    </recommendedName>
</protein>
<feature type="region of interest" description="Disordered" evidence="6">
    <location>
        <begin position="37"/>
        <end position="57"/>
    </location>
</feature>
<comment type="subcellular location">
    <subcellularLocation>
        <location evidence="1">Membrane</location>
        <topology evidence="1">Multi-pass membrane protein</topology>
    </subcellularLocation>
</comment>
<dbReference type="GO" id="GO:0005886">
    <property type="term" value="C:plasma membrane"/>
    <property type="evidence" value="ECO:0007669"/>
    <property type="project" value="TreeGrafter"/>
</dbReference>
<keyword evidence="4 7" id="KW-1133">Transmembrane helix</keyword>
<dbReference type="PANTHER" id="PTHR23320:SF155">
    <property type="entry name" value="MEMBRANE-SPANNING 4-DOMAINS SUBFAMILY A MEMBER 8"/>
    <property type="match status" value="1"/>
</dbReference>
<evidence type="ECO:0000313" key="8">
    <source>
        <dbReference type="EMBL" id="KAF6343205.1"/>
    </source>
</evidence>
<dbReference type="Pfam" id="PF04103">
    <property type="entry name" value="CD20"/>
    <property type="match status" value="1"/>
</dbReference>
<comment type="similarity">
    <text evidence="2">Belongs to the MS4A family.</text>
</comment>
<dbReference type="PANTHER" id="PTHR23320">
    <property type="entry name" value="MEMBRANE-SPANNING 4-DOMAINS SUBFAMILY A MS4A -RELATED"/>
    <property type="match status" value="1"/>
</dbReference>
<evidence type="ECO:0000256" key="2">
    <source>
        <dbReference type="ARBA" id="ARBA00009565"/>
    </source>
</evidence>
<gene>
    <name evidence="8" type="ORF">mPipKuh1_011831</name>
</gene>
<dbReference type="Proteomes" id="UP000558488">
    <property type="component" value="Unassembled WGS sequence"/>
</dbReference>
<accession>A0A7J7X0J0</accession>
<evidence type="ECO:0000256" key="1">
    <source>
        <dbReference type="ARBA" id="ARBA00004141"/>
    </source>
</evidence>
<evidence type="ECO:0000256" key="3">
    <source>
        <dbReference type="ARBA" id="ARBA00022692"/>
    </source>
</evidence>
<name>A0A7J7X0J0_PIPKU</name>